<evidence type="ECO:0000256" key="5">
    <source>
        <dbReference type="ARBA" id="ARBA00022832"/>
    </source>
</evidence>
<keyword evidence="3 10" id="KW-0808">Transferase</keyword>
<comment type="subcellular location">
    <subcellularLocation>
        <location evidence="1">Membrane</location>
        <topology evidence="1">Multi-pass membrane protein</topology>
    </subcellularLocation>
</comment>
<dbReference type="OrthoDB" id="10259681at2759"/>
<evidence type="ECO:0000256" key="3">
    <source>
        <dbReference type="ARBA" id="ARBA00022679"/>
    </source>
</evidence>
<comment type="caution">
    <text evidence="11">The sequence shown here is derived from an EMBL/GenBank/DDBJ whole genome shotgun (WGS) entry which is preliminary data.</text>
</comment>
<evidence type="ECO:0000256" key="10">
    <source>
        <dbReference type="RuleBase" id="RU361115"/>
    </source>
</evidence>
<dbReference type="GO" id="GO:0034626">
    <property type="term" value="P:fatty acid elongation, polyunsaturated fatty acid"/>
    <property type="evidence" value="ECO:0007669"/>
    <property type="project" value="TreeGrafter"/>
</dbReference>
<dbReference type="InParanoid" id="A0A066V678"/>
<dbReference type="GO" id="GO:0005789">
    <property type="term" value="C:endoplasmic reticulum membrane"/>
    <property type="evidence" value="ECO:0007669"/>
    <property type="project" value="TreeGrafter"/>
</dbReference>
<sequence length="410" mass="46484">MPLFTTSPFPPNPLLVQALDFIFPHRYPFDHTSKTILLAPYEHNRSAYDAIVSSPNPPYPFEQGSILNSIFPSTFYTESLRSVYPLYFAVAYYVLAHWLSGAVKRNGSKDYVKGNPLLRFIVLVHNAFLMLFSAWTWIHVFPVAVDYISQGLRGAGFEGVKLALCTFSTEARYLNKFNYLFYLSKYYEVVDSVILLLKGRQVGQLQSYHHAGALISMWIAVRFGSECVWVFTTWNSFVHTLMYTYYLFTALHLPFPRTLKRSLTSLQIAQIASGTLATNLYWFLRINPGAVLQGIAKRHVGSTIAAASLIVRQFFSFQESPVLQSTEYTHLDLAHNARFRQESKSPTSCFDTTGATLALWVNTFYMLPLLFLFAQFFVNSYISGGSASRKGKANRYEHKTLANGNGKAKT</sequence>
<evidence type="ECO:0000256" key="9">
    <source>
        <dbReference type="ARBA" id="ARBA00023160"/>
    </source>
</evidence>
<evidence type="ECO:0000256" key="8">
    <source>
        <dbReference type="ARBA" id="ARBA00023136"/>
    </source>
</evidence>
<dbReference type="GO" id="GO:0042761">
    <property type="term" value="P:very long-chain fatty acid biosynthetic process"/>
    <property type="evidence" value="ECO:0007669"/>
    <property type="project" value="TreeGrafter"/>
</dbReference>
<dbReference type="AlphaFoldDB" id="A0A066V678"/>
<accession>A0A066V678</accession>
<dbReference type="InterPro" id="IPR002076">
    <property type="entry name" value="ELO_fam"/>
</dbReference>
<evidence type="ECO:0000256" key="6">
    <source>
        <dbReference type="ARBA" id="ARBA00022989"/>
    </source>
</evidence>
<gene>
    <name evidence="11" type="ORF">K437DRAFT_259847</name>
</gene>
<dbReference type="OMA" id="SGWTWAM"/>
<dbReference type="GO" id="GO:0030148">
    <property type="term" value="P:sphingolipid biosynthetic process"/>
    <property type="evidence" value="ECO:0007669"/>
    <property type="project" value="TreeGrafter"/>
</dbReference>
<evidence type="ECO:0000313" key="12">
    <source>
        <dbReference type="Proteomes" id="UP000027361"/>
    </source>
</evidence>
<dbReference type="GO" id="GO:0034625">
    <property type="term" value="P:fatty acid elongation, monounsaturated fatty acid"/>
    <property type="evidence" value="ECO:0007669"/>
    <property type="project" value="TreeGrafter"/>
</dbReference>
<evidence type="ECO:0000313" key="11">
    <source>
        <dbReference type="EMBL" id="KDN37252.1"/>
    </source>
</evidence>
<dbReference type="HOGENOM" id="CLU_017661_0_1_1"/>
<feature type="transmembrane region" description="Helical" evidence="10">
    <location>
        <begin position="267"/>
        <end position="284"/>
    </location>
</feature>
<keyword evidence="6 10" id="KW-1133">Transmembrane helix</keyword>
<feature type="transmembrane region" description="Helical" evidence="10">
    <location>
        <begin position="237"/>
        <end position="255"/>
    </location>
</feature>
<dbReference type="EMBL" id="JMSN01000143">
    <property type="protein sequence ID" value="KDN37252.1"/>
    <property type="molecule type" value="Genomic_DNA"/>
</dbReference>
<dbReference type="PANTHER" id="PTHR11157:SF169">
    <property type="entry name" value="ELONGATION OF FATTY ACIDS PROTEIN"/>
    <property type="match status" value="1"/>
</dbReference>
<dbReference type="EC" id="2.3.1.-" evidence="10"/>
<keyword evidence="9 10" id="KW-0275">Fatty acid biosynthesis</keyword>
<evidence type="ECO:0000256" key="1">
    <source>
        <dbReference type="ARBA" id="ARBA00004141"/>
    </source>
</evidence>
<proteinExistence type="inferred from homology"/>
<keyword evidence="8 10" id="KW-0472">Membrane</keyword>
<evidence type="ECO:0000256" key="2">
    <source>
        <dbReference type="ARBA" id="ARBA00022516"/>
    </source>
</evidence>
<keyword evidence="4 10" id="KW-0812">Transmembrane</keyword>
<dbReference type="Proteomes" id="UP000027361">
    <property type="component" value="Unassembled WGS sequence"/>
</dbReference>
<protein>
    <recommendedName>
        <fullName evidence="10">Elongation of fatty acids protein</fullName>
        <ecNumber evidence="10">2.3.1.-</ecNumber>
    </recommendedName>
</protein>
<feature type="transmembrane region" description="Helical" evidence="10">
    <location>
        <begin position="364"/>
        <end position="382"/>
    </location>
</feature>
<keyword evidence="2 10" id="KW-0444">Lipid biosynthesis</keyword>
<organism evidence="11 12">
    <name type="scientific">Tilletiaria anomala (strain ATCC 24038 / CBS 436.72 / UBC 951)</name>
    <dbReference type="NCBI Taxonomy" id="1037660"/>
    <lineage>
        <taxon>Eukaryota</taxon>
        <taxon>Fungi</taxon>
        <taxon>Dikarya</taxon>
        <taxon>Basidiomycota</taxon>
        <taxon>Ustilaginomycotina</taxon>
        <taxon>Exobasidiomycetes</taxon>
        <taxon>Georgefischeriales</taxon>
        <taxon>Tilletiariaceae</taxon>
        <taxon>Tilletiaria</taxon>
    </lineage>
</organism>
<keyword evidence="7 10" id="KW-0443">Lipid metabolism</keyword>
<comment type="similarity">
    <text evidence="10">Belongs to the ELO family.</text>
</comment>
<name>A0A066V678_TILAU</name>
<feature type="transmembrane region" description="Helical" evidence="10">
    <location>
        <begin position="82"/>
        <end position="99"/>
    </location>
</feature>
<dbReference type="GeneID" id="25265393"/>
<dbReference type="STRING" id="1037660.A0A066V678"/>
<dbReference type="GO" id="GO:0009922">
    <property type="term" value="F:fatty acid elongase activity"/>
    <property type="evidence" value="ECO:0007669"/>
    <property type="project" value="InterPro"/>
</dbReference>
<evidence type="ECO:0000256" key="4">
    <source>
        <dbReference type="ARBA" id="ARBA00022692"/>
    </source>
</evidence>
<evidence type="ECO:0000256" key="7">
    <source>
        <dbReference type="ARBA" id="ARBA00023098"/>
    </source>
</evidence>
<dbReference type="PANTHER" id="PTHR11157">
    <property type="entry name" value="FATTY ACID ACYL TRANSFERASE-RELATED"/>
    <property type="match status" value="1"/>
</dbReference>
<feature type="transmembrane region" description="Helical" evidence="10">
    <location>
        <begin position="120"/>
        <end position="138"/>
    </location>
</feature>
<comment type="catalytic activity">
    <reaction evidence="10">
        <text>an acyl-CoA + malonyl-CoA + H(+) = a 3-oxoacyl-CoA + CO2 + CoA</text>
        <dbReference type="Rhea" id="RHEA:50252"/>
        <dbReference type="ChEBI" id="CHEBI:15378"/>
        <dbReference type="ChEBI" id="CHEBI:16526"/>
        <dbReference type="ChEBI" id="CHEBI:57287"/>
        <dbReference type="ChEBI" id="CHEBI:57384"/>
        <dbReference type="ChEBI" id="CHEBI:58342"/>
        <dbReference type="ChEBI" id="CHEBI:90726"/>
    </reaction>
    <physiologicalReaction direction="left-to-right" evidence="10">
        <dbReference type="Rhea" id="RHEA:50253"/>
    </physiologicalReaction>
</comment>
<keyword evidence="12" id="KW-1185">Reference proteome</keyword>
<reference evidence="11 12" key="1">
    <citation type="submission" date="2014-05" db="EMBL/GenBank/DDBJ databases">
        <title>Draft genome sequence of a rare smut relative, Tilletiaria anomala UBC 951.</title>
        <authorList>
            <consortium name="DOE Joint Genome Institute"/>
            <person name="Toome M."/>
            <person name="Kuo A."/>
            <person name="Henrissat B."/>
            <person name="Lipzen A."/>
            <person name="Tritt A."/>
            <person name="Yoshinaga Y."/>
            <person name="Zane M."/>
            <person name="Barry K."/>
            <person name="Grigoriev I.V."/>
            <person name="Spatafora J.W."/>
            <person name="Aimea M.C."/>
        </authorList>
    </citation>
    <scope>NUCLEOTIDE SEQUENCE [LARGE SCALE GENOMIC DNA]</scope>
    <source>
        <strain evidence="11 12">UBC 951</strain>
    </source>
</reference>
<dbReference type="RefSeq" id="XP_013240317.1">
    <property type="nucleotide sequence ID" value="XM_013384863.1"/>
</dbReference>
<keyword evidence="5 10" id="KW-0276">Fatty acid metabolism</keyword>
<dbReference type="Pfam" id="PF01151">
    <property type="entry name" value="ELO"/>
    <property type="match status" value="1"/>
</dbReference>
<dbReference type="GO" id="GO:0019367">
    <property type="term" value="P:fatty acid elongation, saturated fatty acid"/>
    <property type="evidence" value="ECO:0007669"/>
    <property type="project" value="TreeGrafter"/>
</dbReference>